<proteinExistence type="inferred from homology"/>
<dbReference type="PANTHER" id="PTHR44196">
    <property type="entry name" value="DEHYDROGENASE/REDUCTASE SDR FAMILY MEMBER 7B"/>
    <property type="match status" value="1"/>
</dbReference>
<dbReference type="InterPro" id="IPR002347">
    <property type="entry name" value="SDR_fam"/>
</dbReference>
<evidence type="ECO:0000313" key="4">
    <source>
        <dbReference type="EMBL" id="QBM30524.1"/>
    </source>
</evidence>
<reference evidence="4 5" key="1">
    <citation type="submission" date="2019-03" db="EMBL/GenBank/DDBJ databases">
        <authorList>
            <person name="Sebastian G."/>
            <person name="Baumann P."/>
            <person name="Ruckert C."/>
            <person name="Kalinowski J."/>
            <person name="Nebel B."/>
            <person name="Takors R."/>
            <person name="Blombach B."/>
        </authorList>
    </citation>
    <scope>NUCLEOTIDE SEQUENCE [LARGE SCALE GENOMIC DNA]</scope>
    <source>
        <strain evidence="4 5">DSM 1084</strain>
    </source>
</reference>
<dbReference type="EC" id="1.2.1.-" evidence="4"/>
<organism evidence="4 5">
    <name type="scientific">Hydrogenophaga pseudoflava</name>
    <name type="common">Pseudomonas carboxydoflava</name>
    <dbReference type="NCBI Taxonomy" id="47421"/>
    <lineage>
        <taxon>Bacteria</taxon>
        <taxon>Pseudomonadati</taxon>
        <taxon>Pseudomonadota</taxon>
        <taxon>Betaproteobacteria</taxon>
        <taxon>Burkholderiales</taxon>
        <taxon>Comamonadaceae</taxon>
        <taxon>Hydrogenophaga</taxon>
    </lineage>
</organism>
<name>A0A4P6X9S0_HYDPS</name>
<evidence type="ECO:0000313" key="5">
    <source>
        <dbReference type="Proteomes" id="UP000293912"/>
    </source>
</evidence>
<dbReference type="PRINTS" id="PR00081">
    <property type="entry name" value="GDHRDH"/>
</dbReference>
<dbReference type="Proteomes" id="UP000293912">
    <property type="component" value="Chromosome"/>
</dbReference>
<keyword evidence="5" id="KW-1185">Reference proteome</keyword>
<protein>
    <submittedName>
        <fullName evidence="4">Fatty acyl-CoA reductase</fullName>
        <ecNumber evidence="4">1.2.1.-</ecNumber>
    </submittedName>
</protein>
<keyword evidence="2 4" id="KW-0560">Oxidoreductase</keyword>
<dbReference type="Pfam" id="PF00106">
    <property type="entry name" value="adh_short"/>
    <property type="match status" value="1"/>
</dbReference>
<dbReference type="SUPFAM" id="SSF51735">
    <property type="entry name" value="NAD(P)-binding Rossmann-fold domains"/>
    <property type="match status" value="1"/>
</dbReference>
<dbReference type="Gene3D" id="3.40.50.720">
    <property type="entry name" value="NAD(P)-binding Rossmann-like Domain"/>
    <property type="match status" value="1"/>
</dbReference>
<dbReference type="PANTHER" id="PTHR44196:SF1">
    <property type="entry name" value="DEHYDROGENASE_REDUCTASE SDR FAMILY MEMBER 7B"/>
    <property type="match status" value="1"/>
</dbReference>
<gene>
    <name evidence="4" type="primary">acr2</name>
    <name evidence="4" type="ORF">HPF_22745</name>
</gene>
<evidence type="ECO:0000256" key="1">
    <source>
        <dbReference type="ARBA" id="ARBA00006484"/>
    </source>
</evidence>
<dbReference type="AlphaFoldDB" id="A0A4P6X9S0"/>
<accession>A0A4P6X9S0</accession>
<dbReference type="KEGG" id="hpse:HPF_22745"/>
<evidence type="ECO:0000256" key="2">
    <source>
        <dbReference type="ARBA" id="ARBA00023002"/>
    </source>
</evidence>
<dbReference type="EMBL" id="CP037867">
    <property type="protein sequence ID" value="QBM30524.1"/>
    <property type="molecule type" value="Genomic_DNA"/>
</dbReference>
<feature type="region of interest" description="Disordered" evidence="3">
    <location>
        <begin position="1"/>
        <end position="22"/>
    </location>
</feature>
<sequence>MSLHRSFVDPTTADGAARPRRGPGLWRPFNPRIASWRGLRVWVVGASSGIGLAAAEQLIGLGATVLVSARSEAGLQALVDRHTRPGQPAPVQAWPMDVTDARAVALTARAVLAEGPVDLVLFCAGHYRALRAEAFDLAEMQRHMAINYGGALNLLDALLPAMIGRGQGHISLVSSVAGFRGLPKGLAYGPTKAALTHLAETLHLDLAPRGIGVSVVHPGFVKTPLTAQNDFSMPALISPDEAARTMLDGIAAGRFEVHFPRRFTVWMKLLRLLPYRAYFPLVHRATGL</sequence>
<evidence type="ECO:0000256" key="3">
    <source>
        <dbReference type="SAM" id="MobiDB-lite"/>
    </source>
</evidence>
<dbReference type="GO" id="GO:0016491">
    <property type="term" value="F:oxidoreductase activity"/>
    <property type="evidence" value="ECO:0007669"/>
    <property type="project" value="UniProtKB-KW"/>
</dbReference>
<dbReference type="RefSeq" id="WP_133157935.1">
    <property type="nucleotide sequence ID" value="NZ_CP037867.1"/>
</dbReference>
<comment type="similarity">
    <text evidence="1">Belongs to the short-chain dehydrogenases/reductases (SDR) family.</text>
</comment>
<dbReference type="GO" id="GO:0016020">
    <property type="term" value="C:membrane"/>
    <property type="evidence" value="ECO:0007669"/>
    <property type="project" value="TreeGrafter"/>
</dbReference>
<dbReference type="InterPro" id="IPR036291">
    <property type="entry name" value="NAD(P)-bd_dom_sf"/>
</dbReference>